<evidence type="ECO:0000313" key="3">
    <source>
        <dbReference type="Proteomes" id="UP000305887"/>
    </source>
</evidence>
<name>A0A5C4MS00_9RHOB</name>
<keyword evidence="3" id="KW-1185">Reference proteome</keyword>
<proteinExistence type="predicted"/>
<organism evidence="2 3">
    <name type="scientific">Rubellimicrobium rubrum</name>
    <dbReference type="NCBI Taxonomy" id="2585369"/>
    <lineage>
        <taxon>Bacteria</taxon>
        <taxon>Pseudomonadati</taxon>
        <taxon>Pseudomonadota</taxon>
        <taxon>Alphaproteobacteria</taxon>
        <taxon>Rhodobacterales</taxon>
        <taxon>Roseobacteraceae</taxon>
        <taxon>Rubellimicrobium</taxon>
    </lineage>
</organism>
<accession>A0A5C4MS00</accession>
<evidence type="ECO:0000256" key="1">
    <source>
        <dbReference type="SAM" id="SignalP"/>
    </source>
</evidence>
<evidence type="ECO:0008006" key="4">
    <source>
        <dbReference type="Google" id="ProtNLM"/>
    </source>
</evidence>
<feature type="signal peptide" evidence="1">
    <location>
        <begin position="1"/>
        <end position="18"/>
    </location>
</feature>
<dbReference type="OrthoDB" id="9804182at2"/>
<reference evidence="2 3" key="1">
    <citation type="submission" date="2019-06" db="EMBL/GenBank/DDBJ databases">
        <title>YIM 131921 draft genome.</title>
        <authorList>
            <person name="Jiang L."/>
        </authorList>
    </citation>
    <scope>NUCLEOTIDE SEQUENCE [LARGE SCALE GENOMIC DNA]</scope>
    <source>
        <strain evidence="2 3">YIM 131921</strain>
    </source>
</reference>
<comment type="caution">
    <text evidence="2">The sequence shown here is derived from an EMBL/GenBank/DDBJ whole genome shotgun (WGS) entry which is preliminary data.</text>
</comment>
<dbReference type="AlphaFoldDB" id="A0A5C4MS00"/>
<evidence type="ECO:0000313" key="2">
    <source>
        <dbReference type="EMBL" id="TNC48752.1"/>
    </source>
</evidence>
<feature type="chain" id="PRO_5022737166" description="VCBS repeat-containing protein" evidence="1">
    <location>
        <begin position="19"/>
        <end position="183"/>
    </location>
</feature>
<dbReference type="Proteomes" id="UP000305887">
    <property type="component" value="Unassembled WGS sequence"/>
</dbReference>
<gene>
    <name evidence="2" type="ORF">FHG66_13130</name>
</gene>
<sequence length="183" mass="20188">MMRFIVLACLFFAGPALAQDNRQTVSEIEADLDRDGDAEIYTLLDYGLEGVDLSVETAKGFQTAERVAWSGGMPGQRPELSVSPAGSVLLTSMNDSVGRDRWRLALTIAHRDGDWRVAGITYDWWDTLDPDAAGTCDVNLLTGRGTVEVAGTRREVEAPWPAPRLWDWRDEHFDATEVCGELG</sequence>
<keyword evidence="1" id="KW-0732">Signal</keyword>
<dbReference type="EMBL" id="VDFU01000015">
    <property type="protein sequence ID" value="TNC48752.1"/>
    <property type="molecule type" value="Genomic_DNA"/>
</dbReference>
<protein>
    <recommendedName>
        <fullName evidence="4">VCBS repeat-containing protein</fullName>
    </recommendedName>
</protein>